<feature type="non-terminal residue" evidence="1">
    <location>
        <position position="1"/>
    </location>
</feature>
<organism evidence="1 2">
    <name type="scientific">Trifolium medium</name>
    <dbReference type="NCBI Taxonomy" id="97028"/>
    <lineage>
        <taxon>Eukaryota</taxon>
        <taxon>Viridiplantae</taxon>
        <taxon>Streptophyta</taxon>
        <taxon>Embryophyta</taxon>
        <taxon>Tracheophyta</taxon>
        <taxon>Spermatophyta</taxon>
        <taxon>Magnoliopsida</taxon>
        <taxon>eudicotyledons</taxon>
        <taxon>Gunneridae</taxon>
        <taxon>Pentapetalae</taxon>
        <taxon>rosids</taxon>
        <taxon>fabids</taxon>
        <taxon>Fabales</taxon>
        <taxon>Fabaceae</taxon>
        <taxon>Papilionoideae</taxon>
        <taxon>50 kb inversion clade</taxon>
        <taxon>NPAAA clade</taxon>
        <taxon>Hologalegina</taxon>
        <taxon>IRL clade</taxon>
        <taxon>Trifolieae</taxon>
        <taxon>Trifolium</taxon>
    </lineage>
</organism>
<dbReference type="AlphaFoldDB" id="A0A392NR64"/>
<protein>
    <submittedName>
        <fullName evidence="1">Uncharacterized protein</fullName>
    </submittedName>
</protein>
<reference evidence="1 2" key="1">
    <citation type="journal article" date="2018" name="Front. Plant Sci.">
        <title>Red Clover (Trifolium pratense) and Zigzag Clover (T. medium) - A Picture of Genomic Similarities and Differences.</title>
        <authorList>
            <person name="Dluhosova J."/>
            <person name="Istvanek J."/>
            <person name="Nedelnik J."/>
            <person name="Repkova J."/>
        </authorList>
    </citation>
    <scope>NUCLEOTIDE SEQUENCE [LARGE SCALE GENOMIC DNA]</scope>
    <source>
        <strain evidence="2">cv. 10/8</strain>
        <tissue evidence="1">Leaf</tissue>
    </source>
</reference>
<comment type="caution">
    <text evidence="1">The sequence shown here is derived from an EMBL/GenBank/DDBJ whole genome shotgun (WGS) entry which is preliminary data.</text>
</comment>
<accession>A0A392NR64</accession>
<dbReference type="EMBL" id="LXQA010044854">
    <property type="protein sequence ID" value="MCI00975.1"/>
    <property type="molecule type" value="Genomic_DNA"/>
</dbReference>
<dbReference type="Proteomes" id="UP000265520">
    <property type="component" value="Unassembled WGS sequence"/>
</dbReference>
<sequence length="30" mass="3419">VLDDDDDEERDAGWKLGPNCYDDNMSLICT</sequence>
<name>A0A392NR64_9FABA</name>
<evidence type="ECO:0000313" key="2">
    <source>
        <dbReference type="Proteomes" id="UP000265520"/>
    </source>
</evidence>
<keyword evidence="2" id="KW-1185">Reference proteome</keyword>
<evidence type="ECO:0000313" key="1">
    <source>
        <dbReference type="EMBL" id="MCI00975.1"/>
    </source>
</evidence>
<proteinExistence type="predicted"/>